<dbReference type="PROSITE" id="PS51186">
    <property type="entry name" value="GNAT"/>
    <property type="match status" value="1"/>
</dbReference>
<reference evidence="2 3" key="1">
    <citation type="submission" date="2024-09" db="EMBL/GenBank/DDBJ databases">
        <authorList>
            <person name="Sun Q."/>
            <person name="Mori K."/>
        </authorList>
    </citation>
    <scope>NUCLEOTIDE SEQUENCE [LARGE SCALE GENOMIC DNA]</scope>
    <source>
        <strain evidence="2 3">NCAIM B.02537</strain>
    </source>
</reference>
<keyword evidence="3" id="KW-1185">Reference proteome</keyword>
<name>A0ABV6PG32_9SPHN</name>
<dbReference type="EC" id="2.3.1.-" evidence="2"/>
<dbReference type="Pfam" id="PF00583">
    <property type="entry name" value="Acetyltransf_1"/>
    <property type="match status" value="1"/>
</dbReference>
<protein>
    <submittedName>
        <fullName evidence="2">GNAT family N-acetyltransferase</fullName>
        <ecNumber evidence="2">2.3.1.-</ecNumber>
    </submittedName>
</protein>
<accession>A0ABV6PG32</accession>
<keyword evidence="2" id="KW-0808">Transferase</keyword>
<dbReference type="GO" id="GO:0016746">
    <property type="term" value="F:acyltransferase activity"/>
    <property type="evidence" value="ECO:0007669"/>
    <property type="project" value="UniProtKB-KW"/>
</dbReference>
<evidence type="ECO:0000313" key="3">
    <source>
        <dbReference type="Proteomes" id="UP001589943"/>
    </source>
</evidence>
<gene>
    <name evidence="2" type="ORF">ACFFF7_05055</name>
</gene>
<feature type="domain" description="N-acetyltransferase" evidence="1">
    <location>
        <begin position="118"/>
        <end position="206"/>
    </location>
</feature>
<evidence type="ECO:0000313" key="2">
    <source>
        <dbReference type="EMBL" id="MFC0588775.1"/>
    </source>
</evidence>
<dbReference type="PANTHER" id="PTHR42791">
    <property type="entry name" value="GNAT FAMILY ACETYLTRANSFERASE"/>
    <property type="match status" value="1"/>
</dbReference>
<dbReference type="InterPro" id="IPR016181">
    <property type="entry name" value="Acyl_CoA_acyltransferase"/>
</dbReference>
<dbReference type="InterPro" id="IPR052523">
    <property type="entry name" value="Trichothecene_AcTrans"/>
</dbReference>
<comment type="caution">
    <text evidence="2">The sequence shown here is derived from an EMBL/GenBank/DDBJ whole genome shotgun (WGS) entry which is preliminary data.</text>
</comment>
<dbReference type="Gene3D" id="3.40.630.30">
    <property type="match status" value="1"/>
</dbReference>
<dbReference type="InterPro" id="IPR000182">
    <property type="entry name" value="GNAT_dom"/>
</dbReference>
<proteinExistence type="predicted"/>
<dbReference type="RefSeq" id="WP_379480264.1">
    <property type="nucleotide sequence ID" value="NZ_JBHLTL010000001.1"/>
</dbReference>
<organism evidence="2 3">
    <name type="scientific">Novosphingobium aquiterrae</name>
    <dbReference type="NCBI Taxonomy" id="624388"/>
    <lineage>
        <taxon>Bacteria</taxon>
        <taxon>Pseudomonadati</taxon>
        <taxon>Pseudomonadota</taxon>
        <taxon>Alphaproteobacteria</taxon>
        <taxon>Sphingomonadales</taxon>
        <taxon>Sphingomonadaceae</taxon>
        <taxon>Novosphingobium</taxon>
    </lineage>
</organism>
<keyword evidence="2" id="KW-0012">Acyltransferase</keyword>
<dbReference type="PANTHER" id="PTHR42791:SF1">
    <property type="entry name" value="N-ACETYLTRANSFERASE DOMAIN-CONTAINING PROTEIN"/>
    <property type="match status" value="1"/>
</dbReference>
<dbReference type="EMBL" id="JBHLTL010000001">
    <property type="protein sequence ID" value="MFC0588775.1"/>
    <property type="molecule type" value="Genomic_DNA"/>
</dbReference>
<dbReference type="SUPFAM" id="SSF55729">
    <property type="entry name" value="Acyl-CoA N-acyltransferases (Nat)"/>
    <property type="match status" value="1"/>
</dbReference>
<sequence>MAFLSNPARALPPIARAAPTDRAALVATLSAAFVDDPAMAWIMPDRADRLRRLPRLFDLLTGEDLTEGWCLASPGCEAVTLWRAGASIHTSPWQLLRGLPGFLSALGPNLLRALAMSGAIEAHHPNDLAYDYLHFAGVDPAFQGRGWGGAAIRAGIEQARSKGRPIYLETATPENIGLYQRLGFAVTQEWDVPRGGPHFWSMLWQPD</sequence>
<evidence type="ECO:0000259" key="1">
    <source>
        <dbReference type="PROSITE" id="PS51186"/>
    </source>
</evidence>
<dbReference type="CDD" id="cd04301">
    <property type="entry name" value="NAT_SF"/>
    <property type="match status" value="1"/>
</dbReference>
<dbReference type="Proteomes" id="UP001589943">
    <property type="component" value="Unassembled WGS sequence"/>
</dbReference>